<organism evidence="1 2">
    <name type="scientific">Mesopusillimonas faecipullorum</name>
    <dbReference type="NCBI Taxonomy" id="2755040"/>
    <lineage>
        <taxon>Bacteria</taxon>
        <taxon>Pseudomonadati</taxon>
        <taxon>Pseudomonadota</taxon>
        <taxon>Betaproteobacteria</taxon>
        <taxon>Burkholderiales</taxon>
        <taxon>Alcaligenaceae</taxon>
        <taxon>Mesopusillimonas</taxon>
    </lineage>
</organism>
<dbReference type="Proteomes" id="UP000776983">
    <property type="component" value="Unassembled WGS sequence"/>
</dbReference>
<keyword evidence="2" id="KW-1185">Reference proteome</keyword>
<comment type="caution">
    <text evidence="1">The sequence shown here is derived from an EMBL/GenBank/DDBJ whole genome shotgun (WGS) entry which is preliminary data.</text>
</comment>
<reference evidence="1 2" key="1">
    <citation type="submission" date="2020-07" db="EMBL/GenBank/DDBJ databases">
        <title>Pusillimonas sp. nov., isolated from poultry manure in Taiwan.</title>
        <authorList>
            <person name="Lin S.-Y."/>
            <person name="Tang Y.-S."/>
            <person name="Young C.-C."/>
        </authorList>
    </citation>
    <scope>NUCLEOTIDE SEQUENCE [LARGE SCALE GENOMIC DNA]</scope>
    <source>
        <strain evidence="1 2">CC-YST705</strain>
    </source>
</reference>
<name>A0ABS8CA56_9BURK</name>
<proteinExistence type="predicted"/>
<sequence length="202" mass="22228">MLISKHLLYHATVLSAATRAPAQRSPHQRLASLFRAISYTFLLGLAVLEPRAHAEWRDPPSSLSFETPHGTLSVQTSEYFYDSRLYLDGTPLQPAVQGRLDITYAYQIDDAHAALIAISDGETQCAVHYMWVVLDRTGYRISPRIGSCSKQIKVAAKGSQLVLTTPSAQHADKVDVYTYDGTAITKRTRAATKAEVAALLKP</sequence>
<gene>
    <name evidence="1" type="ORF">H0484_03945</name>
</gene>
<evidence type="ECO:0000313" key="2">
    <source>
        <dbReference type="Proteomes" id="UP000776983"/>
    </source>
</evidence>
<dbReference type="RefSeq" id="WP_226953154.1">
    <property type="nucleotide sequence ID" value="NZ_JACDXW010000002.1"/>
</dbReference>
<protein>
    <submittedName>
        <fullName evidence="1">Uncharacterized protein</fullName>
    </submittedName>
</protein>
<evidence type="ECO:0000313" key="1">
    <source>
        <dbReference type="EMBL" id="MCB5362907.1"/>
    </source>
</evidence>
<accession>A0ABS8CA56</accession>
<dbReference type="EMBL" id="JACDXW010000002">
    <property type="protein sequence ID" value="MCB5362907.1"/>
    <property type="molecule type" value="Genomic_DNA"/>
</dbReference>